<dbReference type="Gene3D" id="3.40.30.10">
    <property type="entry name" value="Glutaredoxin"/>
    <property type="match status" value="1"/>
</dbReference>
<dbReference type="InterPro" id="IPR005074">
    <property type="entry name" value="Peptidase_C39"/>
</dbReference>
<dbReference type="PROSITE" id="PS50990">
    <property type="entry name" value="PEPTIDASE_C39"/>
    <property type="match status" value="1"/>
</dbReference>
<dbReference type="EMBL" id="SNWM01000004">
    <property type="protein sequence ID" value="TDO20843.1"/>
    <property type="molecule type" value="Genomic_DNA"/>
</dbReference>
<feature type="transmembrane region" description="Helical" evidence="1">
    <location>
        <begin position="182"/>
        <end position="202"/>
    </location>
</feature>
<dbReference type="InterPro" id="IPR012336">
    <property type="entry name" value="Thioredoxin-like_fold"/>
</dbReference>
<dbReference type="OrthoDB" id="1100563at2"/>
<dbReference type="Pfam" id="PF13462">
    <property type="entry name" value="Thioredoxin_4"/>
    <property type="match status" value="1"/>
</dbReference>
<evidence type="ECO:0000256" key="1">
    <source>
        <dbReference type="SAM" id="Phobius"/>
    </source>
</evidence>
<dbReference type="Gene3D" id="3.90.70.10">
    <property type="entry name" value="Cysteine proteinases"/>
    <property type="match status" value="1"/>
</dbReference>
<organism evidence="3 4">
    <name type="scientific">Pedobacter duraquae</name>
    <dbReference type="NCBI Taxonomy" id="425511"/>
    <lineage>
        <taxon>Bacteria</taxon>
        <taxon>Pseudomonadati</taxon>
        <taxon>Bacteroidota</taxon>
        <taxon>Sphingobacteriia</taxon>
        <taxon>Sphingobacteriales</taxon>
        <taxon>Sphingobacteriaceae</taxon>
        <taxon>Pedobacter</taxon>
    </lineage>
</organism>
<keyword evidence="1" id="KW-0812">Transmembrane</keyword>
<feature type="transmembrane region" description="Helical" evidence="1">
    <location>
        <begin position="157"/>
        <end position="176"/>
    </location>
</feature>
<dbReference type="Pfam" id="PF07884">
    <property type="entry name" value="VKOR"/>
    <property type="match status" value="1"/>
</dbReference>
<dbReference type="CDD" id="cd12921">
    <property type="entry name" value="VKOR_4"/>
    <property type="match status" value="1"/>
</dbReference>
<dbReference type="GO" id="GO:0016020">
    <property type="term" value="C:membrane"/>
    <property type="evidence" value="ECO:0007669"/>
    <property type="project" value="InterPro"/>
</dbReference>
<sequence>MNKFIAMFKFLETSQPNVIAVTKILLKALRVDVSPATIAISLQDHPEYPSLLAISDCLTEWSLPNQSYNITKDDYDPADLEYPFIAHSRVDGGYFMVVHNIADKQVTYSDEQSQKAIFSETEFLKKWSGIALHATPNQKSGEENYQRKITSSFINKLMAPALFTVFLATIILSFDYPTLKLGYISLLTFKLLGLGVSILLLIHSIDTNNPLVQNLCSLGNKNNCNAILKSDAAKLLSWLSWSEIGFFYFAGSALVLLALPGSLPILAWLNVCAMPYTVYSIGYQYTNKNWCVLCCTIQAILGMELLTNLTINPGIYSLNSAVPDIKTALTLTTCFSIPILTWFFIKPFLLRMAQYIPLKQQLKKFKYNSDLFNQVLTSQPCYAVPDELMPIVLGNPDATTIITMVSNPFCGPCAKAHQTIDEWLKVRTDIKLKIIFTTADHDDDLQTKVARHVSALSFLNDASLLEKALNDWYKQGSKKFEQWAAAYPIDYSEEMSLITKKQKAWCNLTEIIYTPTILVNGYKLPEPYRLEDIKYLLT</sequence>
<proteinExistence type="predicted"/>
<feature type="transmembrane region" description="Helical" evidence="1">
    <location>
        <begin position="238"/>
        <end position="259"/>
    </location>
</feature>
<dbReference type="Pfam" id="PF03412">
    <property type="entry name" value="Peptidase_C39"/>
    <property type="match status" value="1"/>
</dbReference>
<protein>
    <submittedName>
        <fullName evidence="3">Thioredoxin-like protein</fullName>
    </submittedName>
</protein>
<evidence type="ECO:0000259" key="2">
    <source>
        <dbReference type="PROSITE" id="PS50990"/>
    </source>
</evidence>
<gene>
    <name evidence="3" type="ORF">CLV32_3477</name>
</gene>
<name>A0A4R6IEV3_9SPHI</name>
<feature type="domain" description="Peptidase C39" evidence="2">
    <location>
        <begin position="15"/>
        <end position="134"/>
    </location>
</feature>
<evidence type="ECO:0000313" key="3">
    <source>
        <dbReference type="EMBL" id="TDO20843.1"/>
    </source>
</evidence>
<dbReference type="GO" id="GO:0006508">
    <property type="term" value="P:proteolysis"/>
    <property type="evidence" value="ECO:0007669"/>
    <property type="project" value="InterPro"/>
</dbReference>
<dbReference type="AlphaFoldDB" id="A0A4R6IEV3"/>
<keyword evidence="1" id="KW-0472">Membrane</keyword>
<keyword evidence="1" id="KW-1133">Transmembrane helix</keyword>
<dbReference type="GO" id="GO:0005524">
    <property type="term" value="F:ATP binding"/>
    <property type="evidence" value="ECO:0007669"/>
    <property type="project" value="InterPro"/>
</dbReference>
<dbReference type="SUPFAM" id="SSF52833">
    <property type="entry name" value="Thioredoxin-like"/>
    <property type="match status" value="1"/>
</dbReference>
<dbReference type="GO" id="GO:0008233">
    <property type="term" value="F:peptidase activity"/>
    <property type="evidence" value="ECO:0007669"/>
    <property type="project" value="InterPro"/>
</dbReference>
<reference evidence="3 4" key="1">
    <citation type="submission" date="2019-03" db="EMBL/GenBank/DDBJ databases">
        <title>Genomic Encyclopedia of Archaeal and Bacterial Type Strains, Phase II (KMG-II): from individual species to whole genera.</title>
        <authorList>
            <person name="Goeker M."/>
        </authorList>
    </citation>
    <scope>NUCLEOTIDE SEQUENCE [LARGE SCALE GENOMIC DNA]</scope>
    <source>
        <strain evidence="3 4">DSM 19034</strain>
    </source>
</reference>
<feature type="transmembrane region" description="Helical" evidence="1">
    <location>
        <begin position="290"/>
        <end position="307"/>
    </location>
</feature>
<dbReference type="Proteomes" id="UP000295499">
    <property type="component" value="Unassembled WGS sequence"/>
</dbReference>
<comment type="caution">
    <text evidence="3">The sequence shown here is derived from an EMBL/GenBank/DDBJ whole genome shotgun (WGS) entry which is preliminary data.</text>
</comment>
<dbReference type="InterPro" id="IPR012932">
    <property type="entry name" value="VKOR"/>
</dbReference>
<feature type="transmembrane region" description="Helical" evidence="1">
    <location>
        <begin position="327"/>
        <end position="345"/>
    </location>
</feature>
<accession>A0A4R6IEV3</accession>
<keyword evidence="4" id="KW-1185">Reference proteome</keyword>
<evidence type="ECO:0000313" key="4">
    <source>
        <dbReference type="Proteomes" id="UP000295499"/>
    </source>
</evidence>
<dbReference type="InterPro" id="IPR036249">
    <property type="entry name" value="Thioredoxin-like_sf"/>
</dbReference>